<dbReference type="Pfam" id="PF04859">
    <property type="entry name" value="DUF641"/>
    <property type="match status" value="1"/>
</dbReference>
<dbReference type="InterPro" id="IPR040225">
    <property type="entry name" value="GIL1-like"/>
</dbReference>
<evidence type="ECO:0000313" key="4">
    <source>
        <dbReference type="EMBL" id="KAK6920303.1"/>
    </source>
</evidence>
<dbReference type="AlphaFoldDB" id="A0AAN8UNL6"/>
<evidence type="ECO:0000256" key="1">
    <source>
        <dbReference type="SAM" id="Coils"/>
    </source>
</evidence>
<name>A0AAN8UNL6_9MAGN</name>
<dbReference type="PANTHER" id="PTHR31161">
    <property type="entry name" value="PROTEIN GRAVITROPIC IN THE LIGHT 1"/>
    <property type="match status" value="1"/>
</dbReference>
<protein>
    <recommendedName>
        <fullName evidence="6">DUF641 domain-containing protein</fullName>
    </recommendedName>
</protein>
<sequence length="467" mass="53579">MPEMDSSTRPPQISEMFQKFALAFKTKTIEFFAEDDERTPHDSDEFAVLDSSDDFITNQKVVVIKPDNYPTISHQTLKKPIDPLLSRTLISSIFATVSSFEASYLQFQTAHVPFDEEAIRVSDKALVSHFEKLSEFKQFYHNCKQNPNPNPNFSIGYFLESQVQENQNKLRALETVVNRLQSEIDAKVGEVYEKRQVLGNIQKMNSRLLKRLSGNSNDILLTVSVFDSVLRESCRCLHSFTKLLINLMERVGWDLSLAANSVYSDVVYEKKRHNRYALLSYVCLGMFQGFDSEDFGLCESEVYCNGNGLDLRKNCSMKQLVEHLLNDSMELLSKNPKSEFSEFCEKKYQLLIHPTMESSIFCNLDKNELVLNSWKSLTVFYESFVKMASSIWTLHKLAFLFDPVVKIFQVERGVEFSMVYMEDVTKKSNPSCKTRSKVGFTVIPGFRVGGTVIQSHVYLTDVKCTEL</sequence>
<dbReference type="Proteomes" id="UP001370490">
    <property type="component" value="Unassembled WGS sequence"/>
</dbReference>
<dbReference type="InterPro" id="IPR056813">
    <property type="entry name" value="GIL1_IRKI_C"/>
</dbReference>
<feature type="domain" description="DUF641" evidence="2">
    <location>
        <begin position="87"/>
        <end position="211"/>
    </location>
</feature>
<dbReference type="Pfam" id="PF24994">
    <property type="entry name" value="GIL1_IRKI_C"/>
    <property type="match status" value="1"/>
</dbReference>
<dbReference type="GO" id="GO:0009639">
    <property type="term" value="P:response to red or far red light"/>
    <property type="evidence" value="ECO:0007669"/>
    <property type="project" value="InterPro"/>
</dbReference>
<evidence type="ECO:0000259" key="3">
    <source>
        <dbReference type="Pfam" id="PF24994"/>
    </source>
</evidence>
<gene>
    <name evidence="4" type="ORF">RJ641_016207</name>
</gene>
<keyword evidence="5" id="KW-1185">Reference proteome</keyword>
<keyword evidence="1" id="KW-0175">Coiled coil</keyword>
<accession>A0AAN8UNL6</accession>
<feature type="domain" description="GIL1/IRKI C-terminal" evidence="3">
    <location>
        <begin position="407"/>
        <end position="458"/>
    </location>
</feature>
<evidence type="ECO:0008006" key="6">
    <source>
        <dbReference type="Google" id="ProtNLM"/>
    </source>
</evidence>
<evidence type="ECO:0000313" key="5">
    <source>
        <dbReference type="Proteomes" id="UP001370490"/>
    </source>
</evidence>
<feature type="coiled-coil region" evidence="1">
    <location>
        <begin position="163"/>
        <end position="190"/>
    </location>
</feature>
<organism evidence="4 5">
    <name type="scientific">Dillenia turbinata</name>
    <dbReference type="NCBI Taxonomy" id="194707"/>
    <lineage>
        <taxon>Eukaryota</taxon>
        <taxon>Viridiplantae</taxon>
        <taxon>Streptophyta</taxon>
        <taxon>Embryophyta</taxon>
        <taxon>Tracheophyta</taxon>
        <taxon>Spermatophyta</taxon>
        <taxon>Magnoliopsida</taxon>
        <taxon>eudicotyledons</taxon>
        <taxon>Gunneridae</taxon>
        <taxon>Pentapetalae</taxon>
        <taxon>Dilleniales</taxon>
        <taxon>Dilleniaceae</taxon>
        <taxon>Dillenia</taxon>
    </lineage>
</organism>
<reference evidence="4 5" key="1">
    <citation type="submission" date="2023-12" db="EMBL/GenBank/DDBJ databases">
        <title>A high-quality genome assembly for Dillenia turbinata (Dilleniales).</title>
        <authorList>
            <person name="Chanderbali A."/>
        </authorList>
    </citation>
    <scope>NUCLEOTIDE SEQUENCE [LARGE SCALE GENOMIC DNA]</scope>
    <source>
        <strain evidence="4">LSX21</strain>
        <tissue evidence="4">Leaf</tissue>
    </source>
</reference>
<dbReference type="EMBL" id="JBAMMX010000021">
    <property type="protein sequence ID" value="KAK6920303.1"/>
    <property type="molecule type" value="Genomic_DNA"/>
</dbReference>
<dbReference type="GO" id="GO:0009959">
    <property type="term" value="P:negative gravitropism"/>
    <property type="evidence" value="ECO:0007669"/>
    <property type="project" value="InterPro"/>
</dbReference>
<comment type="caution">
    <text evidence="4">The sequence shown here is derived from an EMBL/GenBank/DDBJ whole genome shotgun (WGS) entry which is preliminary data.</text>
</comment>
<dbReference type="InterPro" id="IPR006943">
    <property type="entry name" value="DUF641_pln"/>
</dbReference>
<evidence type="ECO:0000259" key="2">
    <source>
        <dbReference type="Pfam" id="PF04859"/>
    </source>
</evidence>
<proteinExistence type="predicted"/>